<keyword evidence="1" id="KW-1133">Transmembrane helix</keyword>
<protein>
    <recommendedName>
        <fullName evidence="5">Transmembrane protein</fullName>
    </recommendedName>
</protein>
<evidence type="ECO:0000313" key="4">
    <source>
        <dbReference type="Proteomes" id="UP001470230"/>
    </source>
</evidence>
<evidence type="ECO:0000313" key="3">
    <source>
        <dbReference type="EMBL" id="KAK8897834.1"/>
    </source>
</evidence>
<organism evidence="3 4">
    <name type="scientific">Tritrichomonas musculus</name>
    <dbReference type="NCBI Taxonomy" id="1915356"/>
    <lineage>
        <taxon>Eukaryota</taxon>
        <taxon>Metamonada</taxon>
        <taxon>Parabasalia</taxon>
        <taxon>Tritrichomonadida</taxon>
        <taxon>Tritrichomonadidae</taxon>
        <taxon>Tritrichomonas</taxon>
    </lineage>
</organism>
<feature type="transmembrane region" description="Helical" evidence="1">
    <location>
        <begin position="27"/>
        <end position="48"/>
    </location>
</feature>
<evidence type="ECO:0008006" key="5">
    <source>
        <dbReference type="Google" id="ProtNLM"/>
    </source>
</evidence>
<keyword evidence="4" id="KW-1185">Reference proteome</keyword>
<reference evidence="3 4" key="1">
    <citation type="submission" date="2024-04" db="EMBL/GenBank/DDBJ databases">
        <title>Tritrichomonas musculus Genome.</title>
        <authorList>
            <person name="Alves-Ferreira E."/>
            <person name="Grigg M."/>
            <person name="Lorenzi H."/>
            <person name="Galac M."/>
        </authorList>
    </citation>
    <scope>NUCLEOTIDE SEQUENCE [LARGE SCALE GENOMIC DNA]</scope>
    <source>
        <strain evidence="3 4">EAF2021</strain>
    </source>
</reference>
<evidence type="ECO:0000256" key="1">
    <source>
        <dbReference type="SAM" id="Phobius"/>
    </source>
</evidence>
<dbReference type="EMBL" id="JAPFFF010000001">
    <property type="protein sequence ID" value="KAK8897834.1"/>
    <property type="molecule type" value="Genomic_DNA"/>
</dbReference>
<proteinExistence type="predicted"/>
<accession>A0ABR2L3A6</accession>
<keyword evidence="1" id="KW-0812">Transmembrane</keyword>
<keyword evidence="1" id="KW-0472">Membrane</keyword>
<comment type="caution">
    <text evidence="3">The sequence shown here is derived from an EMBL/GenBank/DDBJ whole genome shotgun (WGS) entry which is preliminary data.</text>
</comment>
<gene>
    <name evidence="3" type="ORF">M9Y10_000062</name>
    <name evidence="2" type="ORF">M9Y10_024218</name>
</gene>
<sequence>MSSIISKPKRKNIEGDHYSFTFNFQNVNIHIATIVFFIISLLVSYIYYDDKYYQFNQLPENRNEIMPINSINLSVNDECVIKAEFVIKYISKQTFTNLYQNINIKISGNNIGQSSIISVDNSDSVSSSSHGFCFYKKLTDYHNFAAQTRLFNEPIGEKCIFSC</sequence>
<dbReference type="Proteomes" id="UP001470230">
    <property type="component" value="Unassembled WGS sequence"/>
</dbReference>
<dbReference type="EMBL" id="JAPFFF010000298">
    <property type="protein sequence ID" value="KAK8834806.1"/>
    <property type="molecule type" value="Genomic_DNA"/>
</dbReference>
<evidence type="ECO:0000313" key="2">
    <source>
        <dbReference type="EMBL" id="KAK8834806.1"/>
    </source>
</evidence>
<name>A0ABR2L3A6_9EUKA</name>